<dbReference type="GO" id="GO:0016747">
    <property type="term" value="F:acyltransferase activity, transferring groups other than amino-acyl groups"/>
    <property type="evidence" value="ECO:0007669"/>
    <property type="project" value="InterPro"/>
</dbReference>
<dbReference type="RefSeq" id="WP_141162487.1">
    <property type="nucleotide sequence ID" value="NZ_VHQG01000001.1"/>
</dbReference>
<dbReference type="OrthoDB" id="9132139at2"/>
<dbReference type="SUPFAM" id="SSF55729">
    <property type="entry name" value="Acyl-CoA N-acyltransferases (Nat)"/>
    <property type="match status" value="1"/>
</dbReference>
<proteinExistence type="predicted"/>
<dbReference type="EMBL" id="VHQG01000001">
    <property type="protein sequence ID" value="TPW77962.1"/>
    <property type="molecule type" value="Genomic_DNA"/>
</dbReference>
<dbReference type="PANTHER" id="PTHR43792">
    <property type="entry name" value="GNAT FAMILY, PUTATIVE (AFU_ORTHOLOGUE AFUA_3G00765)-RELATED-RELATED"/>
    <property type="match status" value="1"/>
</dbReference>
<evidence type="ECO:0000313" key="3">
    <source>
        <dbReference type="Proteomes" id="UP000316252"/>
    </source>
</evidence>
<dbReference type="Proteomes" id="UP000316252">
    <property type="component" value="Unassembled WGS sequence"/>
</dbReference>
<dbReference type="InterPro" id="IPR000182">
    <property type="entry name" value="GNAT_dom"/>
</dbReference>
<evidence type="ECO:0000259" key="1">
    <source>
        <dbReference type="PROSITE" id="PS51186"/>
    </source>
</evidence>
<keyword evidence="2" id="KW-0808">Transferase</keyword>
<dbReference type="PANTHER" id="PTHR43792:SF1">
    <property type="entry name" value="N-ACETYLTRANSFERASE DOMAIN-CONTAINING PROTEIN"/>
    <property type="match status" value="1"/>
</dbReference>
<dbReference type="Gene3D" id="3.40.630.30">
    <property type="match status" value="1"/>
</dbReference>
<organism evidence="2 3">
    <name type="scientific">Schumannella soli</name>
    <dbReference type="NCBI Taxonomy" id="2590779"/>
    <lineage>
        <taxon>Bacteria</taxon>
        <taxon>Bacillati</taxon>
        <taxon>Actinomycetota</taxon>
        <taxon>Actinomycetes</taxon>
        <taxon>Micrococcales</taxon>
        <taxon>Microbacteriaceae</taxon>
        <taxon>Schumannella</taxon>
    </lineage>
</organism>
<dbReference type="InterPro" id="IPR051531">
    <property type="entry name" value="N-acetyltransferase"/>
</dbReference>
<reference evidence="2 3" key="1">
    <citation type="submission" date="2019-06" db="EMBL/GenBank/DDBJ databases">
        <authorList>
            <person name="Li F."/>
        </authorList>
    </citation>
    <scope>NUCLEOTIDE SEQUENCE [LARGE SCALE GENOMIC DNA]</scope>
    <source>
        <strain evidence="2 3">10F1D-1</strain>
    </source>
</reference>
<dbReference type="InterPro" id="IPR016181">
    <property type="entry name" value="Acyl_CoA_acyltransferase"/>
</dbReference>
<dbReference type="Pfam" id="PF13302">
    <property type="entry name" value="Acetyltransf_3"/>
    <property type="match status" value="1"/>
</dbReference>
<protein>
    <submittedName>
        <fullName evidence="2">GNAT family N-acetyltransferase</fullName>
    </submittedName>
</protein>
<comment type="caution">
    <text evidence="2">The sequence shown here is derived from an EMBL/GenBank/DDBJ whole genome shotgun (WGS) entry which is preliminary data.</text>
</comment>
<feature type="domain" description="N-acetyltransferase" evidence="1">
    <location>
        <begin position="15"/>
        <end position="198"/>
    </location>
</feature>
<evidence type="ECO:0000313" key="2">
    <source>
        <dbReference type="EMBL" id="TPW77962.1"/>
    </source>
</evidence>
<dbReference type="PROSITE" id="PS51186">
    <property type="entry name" value="GNAT"/>
    <property type="match status" value="1"/>
</dbReference>
<gene>
    <name evidence="2" type="ORF">FJ657_04805</name>
</gene>
<dbReference type="AlphaFoldDB" id="A0A506Y7A8"/>
<accession>A0A506Y7A8</accession>
<name>A0A506Y7A8_9MICO</name>
<keyword evidence="3" id="KW-1185">Reference proteome</keyword>
<sequence length="198" mass="21431">MSLRIRVPELVTARTRLRPLRVDDGDALQAWQGDAETCRYLPYAPRTPEQVEQFVARFVDVDTVAADEDRVVLGIELLAALHGDDGRTIADAGAVVGEQHLVLKSAELGEVELGWVLHPAVAGLGIAGETARAVRDAALAAGAHRIVAELDPLNTASTRLCARLGMREEAHFRQNFRDSDGRWADTGIWALLAGDPLP</sequence>